<accession>A0A127F8L2</accession>
<dbReference type="SMART" id="SM00347">
    <property type="entry name" value="HTH_MARR"/>
    <property type="match status" value="1"/>
</dbReference>
<sequence>MKIRVNPAADFPGSRPTGVVPAAGVADHPIHRRQITAKYVDSPATPWSDRVFSVKKTVQKKPRQRSASKSTCPWVKLSSTGSSLNTEDFLTFRVTRLSNAMRTNLTKPYLAQFGLSLPEWRLLALVARFSPLRFSEATLRSGMDKGQVSRTLRVMAERGLTKMKTIRPAGSRAREALAAPVMVSVTAKGQALYKSVLPVARKRQAEILLTLSESERKAFYSILDKLFAVAGGDTEDEVE</sequence>
<organism evidence="5 6">
    <name type="scientific">Steroidobacter denitrificans</name>
    <dbReference type="NCBI Taxonomy" id="465721"/>
    <lineage>
        <taxon>Bacteria</taxon>
        <taxon>Pseudomonadati</taxon>
        <taxon>Pseudomonadota</taxon>
        <taxon>Gammaproteobacteria</taxon>
        <taxon>Steroidobacterales</taxon>
        <taxon>Steroidobacteraceae</taxon>
        <taxon>Steroidobacter</taxon>
    </lineage>
</organism>
<proteinExistence type="predicted"/>
<dbReference type="InterPro" id="IPR052067">
    <property type="entry name" value="Metal_resp_HTH_trans_reg"/>
</dbReference>
<dbReference type="OrthoDB" id="8906692at2"/>
<gene>
    <name evidence="5" type="ORF">ACG33_01890</name>
</gene>
<dbReference type="GO" id="GO:0003700">
    <property type="term" value="F:DNA-binding transcription factor activity"/>
    <property type="evidence" value="ECO:0007669"/>
    <property type="project" value="InterPro"/>
</dbReference>
<dbReference type="AlphaFoldDB" id="A0A127F8L2"/>
<dbReference type="GO" id="GO:0003677">
    <property type="term" value="F:DNA binding"/>
    <property type="evidence" value="ECO:0007669"/>
    <property type="project" value="UniProtKB-KW"/>
</dbReference>
<dbReference type="SUPFAM" id="SSF46785">
    <property type="entry name" value="Winged helix' DNA-binding domain"/>
    <property type="match status" value="1"/>
</dbReference>
<keyword evidence="1" id="KW-0805">Transcription regulation</keyword>
<dbReference type="STRING" id="465721.ACG33_01890"/>
<evidence type="ECO:0000256" key="2">
    <source>
        <dbReference type="ARBA" id="ARBA00023125"/>
    </source>
</evidence>
<dbReference type="EMBL" id="CP011971">
    <property type="protein sequence ID" value="AMN45879.1"/>
    <property type="molecule type" value="Genomic_DNA"/>
</dbReference>
<dbReference type="Proteomes" id="UP000070250">
    <property type="component" value="Chromosome"/>
</dbReference>
<keyword evidence="3" id="KW-0804">Transcription</keyword>
<evidence type="ECO:0000313" key="5">
    <source>
        <dbReference type="EMBL" id="AMN45879.1"/>
    </source>
</evidence>
<reference evidence="5 6" key="1">
    <citation type="submission" date="2015-06" db="EMBL/GenBank/DDBJ databases">
        <title>A Comprehensive Approach to Explore the Metabolic and Phylogenetic Diversity of Bacterial Steroid Degradation in the Environment: Testosterone as an Example.</title>
        <authorList>
            <person name="Yang F.-C."/>
            <person name="Chen Y.-L."/>
            <person name="Yu C.-P."/>
            <person name="Tang S.-L."/>
            <person name="Wang P.-H."/>
            <person name="Ismail W."/>
            <person name="Wang C.-H."/>
            <person name="Yang C.-Y."/>
            <person name="Chiang Y.-R."/>
        </authorList>
    </citation>
    <scope>NUCLEOTIDE SEQUENCE [LARGE SCALE GENOMIC DNA]</scope>
    <source>
        <strain evidence="5 6">DSM 18526</strain>
    </source>
</reference>
<evidence type="ECO:0000256" key="1">
    <source>
        <dbReference type="ARBA" id="ARBA00023015"/>
    </source>
</evidence>
<protein>
    <recommendedName>
        <fullName evidence="4">HTH marR-type domain-containing protein</fullName>
    </recommendedName>
</protein>
<feature type="domain" description="HTH marR-type" evidence="4">
    <location>
        <begin position="87"/>
        <end position="228"/>
    </location>
</feature>
<dbReference type="PANTHER" id="PTHR35790">
    <property type="entry name" value="HTH-TYPE TRANSCRIPTIONAL REGULATOR PCHR"/>
    <property type="match status" value="1"/>
</dbReference>
<dbReference type="InterPro" id="IPR000835">
    <property type="entry name" value="HTH_MarR-typ"/>
</dbReference>
<dbReference type="PROSITE" id="PS50995">
    <property type="entry name" value="HTH_MARR_2"/>
    <property type="match status" value="1"/>
</dbReference>
<keyword evidence="6" id="KW-1185">Reference proteome</keyword>
<evidence type="ECO:0000259" key="4">
    <source>
        <dbReference type="PROSITE" id="PS50995"/>
    </source>
</evidence>
<evidence type="ECO:0000256" key="3">
    <source>
        <dbReference type="ARBA" id="ARBA00023163"/>
    </source>
</evidence>
<dbReference type="InterPro" id="IPR036388">
    <property type="entry name" value="WH-like_DNA-bd_sf"/>
</dbReference>
<evidence type="ECO:0000313" key="6">
    <source>
        <dbReference type="Proteomes" id="UP000070250"/>
    </source>
</evidence>
<dbReference type="PANTHER" id="PTHR35790:SF4">
    <property type="entry name" value="HTH-TYPE TRANSCRIPTIONAL REGULATOR PCHR"/>
    <property type="match status" value="1"/>
</dbReference>
<name>A0A127F8L2_STEDE</name>
<keyword evidence="2" id="KW-0238">DNA-binding</keyword>
<dbReference type="Gene3D" id="1.10.10.10">
    <property type="entry name" value="Winged helix-like DNA-binding domain superfamily/Winged helix DNA-binding domain"/>
    <property type="match status" value="1"/>
</dbReference>
<dbReference type="KEGG" id="sdf:ACG33_01890"/>
<dbReference type="Pfam" id="PF12802">
    <property type="entry name" value="MarR_2"/>
    <property type="match status" value="1"/>
</dbReference>
<dbReference type="InterPro" id="IPR036390">
    <property type="entry name" value="WH_DNA-bd_sf"/>
</dbReference>